<reference evidence="1" key="1">
    <citation type="submission" date="2007-04" db="EMBL/GenBank/DDBJ databases">
        <authorList>
            <consortium name="The Broad Institute Genome Sequencing Platform"/>
            <person name="Birren B."/>
            <person name="Lander E."/>
            <person name="Galagan J."/>
            <person name="Nusbaum C."/>
            <person name="Devon K."/>
            <person name="Ma L.-J."/>
            <person name="Jaffe D."/>
            <person name="Butler J."/>
            <person name="Alvarez P."/>
            <person name="Gnerre S."/>
            <person name="Grabherr M."/>
            <person name="Kleber M."/>
            <person name="Mauceli E."/>
            <person name="Brockman W."/>
            <person name="MacCallum I.A."/>
            <person name="Young S."/>
            <person name="LaButti K."/>
            <person name="DeCaprio D."/>
            <person name="Crawford M."/>
            <person name="Koehrsen M."/>
            <person name="Engels R."/>
            <person name="Montgomery P."/>
            <person name="Pearson M."/>
            <person name="Howarth C."/>
            <person name="Larson L."/>
            <person name="White J."/>
            <person name="O'Leary S."/>
            <person name="Kodira C."/>
            <person name="Zeng Q."/>
            <person name="Yandava C."/>
            <person name="Alvarado L."/>
            <person name="Kistler C."/>
            <person name="Shim W.-B."/>
            <person name="Kang S."/>
            <person name="Woloshuk C."/>
        </authorList>
    </citation>
    <scope>NUCLEOTIDE SEQUENCE</scope>
    <source>
        <strain evidence="1">4287</strain>
    </source>
</reference>
<dbReference type="VEuPathDB" id="FungiDB:FOXG_22798"/>
<name>A0A0J9WAD4_FUSO4</name>
<dbReference type="AlphaFoldDB" id="A0A0J9WAD4"/>
<evidence type="ECO:0000313" key="1">
    <source>
        <dbReference type="EMBL" id="KNB20314.1"/>
    </source>
</evidence>
<dbReference type="RefSeq" id="XP_018258359.1">
    <property type="nucleotide sequence ID" value="XM_018403212.1"/>
</dbReference>
<gene>
    <name evidence="1" type="ORF">FOXG_22798</name>
</gene>
<dbReference type="GeneID" id="28963504"/>
<dbReference type="KEGG" id="fox:FOXG_22798"/>
<protein>
    <submittedName>
        <fullName evidence="1">Uncharacterized protein</fullName>
    </submittedName>
</protein>
<evidence type="ECO:0000313" key="2">
    <source>
        <dbReference type="Proteomes" id="UP000009097"/>
    </source>
</evidence>
<organism evidence="1 2">
    <name type="scientific">Fusarium oxysporum f. sp. lycopersici (strain 4287 / CBS 123668 / FGSC 9935 / NRRL 34936)</name>
    <name type="common">Fusarium vascular wilt of tomato</name>
    <dbReference type="NCBI Taxonomy" id="426428"/>
    <lineage>
        <taxon>Eukaryota</taxon>
        <taxon>Fungi</taxon>
        <taxon>Dikarya</taxon>
        <taxon>Ascomycota</taxon>
        <taxon>Pezizomycotina</taxon>
        <taxon>Sordariomycetes</taxon>
        <taxon>Hypocreomycetidae</taxon>
        <taxon>Hypocreales</taxon>
        <taxon>Nectriaceae</taxon>
        <taxon>Fusarium</taxon>
        <taxon>Fusarium oxysporum species complex</taxon>
    </lineage>
</organism>
<reference evidence="1" key="2">
    <citation type="journal article" date="2010" name="Nature">
        <title>Comparative genomics reveals mobile pathogenicity chromosomes in Fusarium.</title>
        <authorList>
            <person name="Ma L.J."/>
            <person name="van der Does H.C."/>
            <person name="Borkovich K.A."/>
            <person name="Coleman J.J."/>
            <person name="Daboussi M.J."/>
            <person name="Di Pietro A."/>
            <person name="Dufresne M."/>
            <person name="Freitag M."/>
            <person name="Grabherr M."/>
            <person name="Henrissat B."/>
            <person name="Houterman P.M."/>
            <person name="Kang S."/>
            <person name="Shim W.B."/>
            <person name="Woloshuk C."/>
            <person name="Xie X."/>
            <person name="Xu J.R."/>
            <person name="Antoniw J."/>
            <person name="Baker S.E."/>
            <person name="Bluhm B.H."/>
            <person name="Breakspear A."/>
            <person name="Brown D.W."/>
            <person name="Butchko R.A."/>
            <person name="Chapman S."/>
            <person name="Coulson R."/>
            <person name="Coutinho P.M."/>
            <person name="Danchin E.G."/>
            <person name="Diener A."/>
            <person name="Gale L.R."/>
            <person name="Gardiner D.M."/>
            <person name="Goff S."/>
            <person name="Hammond-Kosack K.E."/>
            <person name="Hilburn K."/>
            <person name="Hua-Van A."/>
            <person name="Jonkers W."/>
            <person name="Kazan K."/>
            <person name="Kodira C.D."/>
            <person name="Koehrsen M."/>
            <person name="Kumar L."/>
            <person name="Lee Y.H."/>
            <person name="Li L."/>
            <person name="Manners J.M."/>
            <person name="Miranda-Saavedra D."/>
            <person name="Mukherjee M."/>
            <person name="Park G."/>
            <person name="Park J."/>
            <person name="Park S.Y."/>
            <person name="Proctor R.H."/>
            <person name="Regev A."/>
            <person name="Ruiz-Roldan M.C."/>
            <person name="Sain D."/>
            <person name="Sakthikumar S."/>
            <person name="Sykes S."/>
            <person name="Schwartz D.C."/>
            <person name="Turgeon B.G."/>
            <person name="Wapinski I."/>
            <person name="Yoder O."/>
            <person name="Young S."/>
            <person name="Zeng Q."/>
            <person name="Zhou S."/>
            <person name="Galagan J."/>
            <person name="Cuomo C.A."/>
            <person name="Kistler H.C."/>
            <person name="Rep M."/>
        </authorList>
    </citation>
    <scope>NUCLEOTIDE SEQUENCE [LARGE SCALE GENOMIC DNA]</scope>
    <source>
        <strain evidence="1">4287</strain>
    </source>
</reference>
<dbReference type="Proteomes" id="UP000009097">
    <property type="component" value="Unassembled WGS sequence"/>
</dbReference>
<proteinExistence type="predicted"/>
<dbReference type="EMBL" id="DS231743">
    <property type="protein sequence ID" value="KNB20314.1"/>
    <property type="molecule type" value="Genomic_DNA"/>
</dbReference>
<accession>A0A0J9WAD4</accession>
<sequence length="39" mass="4519">MSVHNVKYPCLHVTPQDLFKGFWSLTRAQEVMTRTNLIG</sequence>